<dbReference type="KEGG" id="fli:Fleli_3403"/>
<dbReference type="InterPro" id="IPR005467">
    <property type="entry name" value="His_kinase_dom"/>
</dbReference>
<evidence type="ECO:0000313" key="16">
    <source>
        <dbReference type="Proteomes" id="UP000006054"/>
    </source>
</evidence>
<dbReference type="PANTHER" id="PTHR43711:SF30">
    <property type="entry name" value="HISTIDINE KINASE"/>
    <property type="match status" value="1"/>
</dbReference>
<dbReference type="RefSeq" id="WP_014799151.1">
    <property type="nucleotide sequence ID" value="NC_018018.1"/>
</dbReference>
<evidence type="ECO:0000256" key="9">
    <source>
        <dbReference type="ARBA" id="ARBA00022989"/>
    </source>
</evidence>
<dbReference type="Proteomes" id="UP000006054">
    <property type="component" value="Chromosome"/>
</dbReference>
<keyword evidence="8" id="KW-0418">Kinase</keyword>
<evidence type="ECO:0000256" key="8">
    <source>
        <dbReference type="ARBA" id="ARBA00022777"/>
    </source>
</evidence>
<dbReference type="SMART" id="SM00388">
    <property type="entry name" value="HisKA"/>
    <property type="match status" value="1"/>
</dbReference>
<dbReference type="EMBL" id="CP003345">
    <property type="protein sequence ID" value="AFM05725.1"/>
    <property type="molecule type" value="Genomic_DNA"/>
</dbReference>
<dbReference type="OrthoDB" id="9764438at2"/>
<feature type="transmembrane region" description="Helical" evidence="13">
    <location>
        <begin position="523"/>
        <end position="542"/>
    </location>
</feature>
<evidence type="ECO:0000256" key="10">
    <source>
        <dbReference type="ARBA" id="ARBA00023012"/>
    </source>
</evidence>
<feature type="transmembrane region" description="Helical" evidence="13">
    <location>
        <begin position="132"/>
        <end position="156"/>
    </location>
</feature>
<dbReference type="PROSITE" id="PS50109">
    <property type="entry name" value="HIS_KIN"/>
    <property type="match status" value="1"/>
</dbReference>
<keyword evidence="9 13" id="KW-1133">Transmembrane helix</keyword>
<keyword evidence="11 13" id="KW-0472">Membrane</keyword>
<feature type="transmembrane region" description="Helical" evidence="13">
    <location>
        <begin position="267"/>
        <end position="285"/>
    </location>
</feature>
<feature type="domain" description="Histidine kinase" evidence="14">
    <location>
        <begin position="715"/>
        <end position="971"/>
    </location>
</feature>
<dbReference type="SUPFAM" id="SSF55874">
    <property type="entry name" value="ATPase domain of HSP90 chaperone/DNA topoisomerase II/histidine kinase"/>
    <property type="match status" value="1"/>
</dbReference>
<evidence type="ECO:0000256" key="12">
    <source>
        <dbReference type="SAM" id="Coils"/>
    </source>
</evidence>
<comment type="similarity">
    <text evidence="3">Belongs to the sodium:solute symporter (SSF) (TC 2.A.21) family.</text>
</comment>
<feature type="transmembrane region" description="Helical" evidence="13">
    <location>
        <begin position="176"/>
        <end position="197"/>
    </location>
</feature>
<evidence type="ECO:0000256" key="13">
    <source>
        <dbReference type="SAM" id="Phobius"/>
    </source>
</evidence>
<dbReference type="Gene3D" id="1.20.1730.10">
    <property type="entry name" value="Sodium/glucose cotransporter"/>
    <property type="match status" value="1"/>
</dbReference>
<dbReference type="Pfam" id="PF02518">
    <property type="entry name" value="HATPase_c"/>
    <property type="match status" value="1"/>
</dbReference>
<evidence type="ECO:0000256" key="3">
    <source>
        <dbReference type="ARBA" id="ARBA00006434"/>
    </source>
</evidence>
<feature type="transmembrane region" description="Helical" evidence="13">
    <location>
        <begin position="430"/>
        <end position="452"/>
    </location>
</feature>
<evidence type="ECO:0000256" key="5">
    <source>
        <dbReference type="ARBA" id="ARBA00022553"/>
    </source>
</evidence>
<dbReference type="GO" id="GO:0016020">
    <property type="term" value="C:membrane"/>
    <property type="evidence" value="ECO:0007669"/>
    <property type="project" value="UniProtKB-SubCell"/>
</dbReference>
<evidence type="ECO:0000256" key="1">
    <source>
        <dbReference type="ARBA" id="ARBA00000085"/>
    </source>
</evidence>
<dbReference type="EC" id="2.7.13.3" evidence="4"/>
<dbReference type="PROSITE" id="PS50283">
    <property type="entry name" value="NA_SOLUT_SYMP_3"/>
    <property type="match status" value="1"/>
</dbReference>
<dbReference type="InterPro" id="IPR036890">
    <property type="entry name" value="HATPase_C_sf"/>
</dbReference>
<dbReference type="InterPro" id="IPR038377">
    <property type="entry name" value="Na/Glc_symporter_sf"/>
</dbReference>
<dbReference type="PANTHER" id="PTHR43711">
    <property type="entry name" value="TWO-COMPONENT HISTIDINE KINASE"/>
    <property type="match status" value="1"/>
</dbReference>
<evidence type="ECO:0000259" key="14">
    <source>
        <dbReference type="PROSITE" id="PS50109"/>
    </source>
</evidence>
<dbReference type="SMART" id="SM00387">
    <property type="entry name" value="HATPase_c"/>
    <property type="match status" value="1"/>
</dbReference>
<dbReference type="PATRIC" id="fig|880071.3.peg.3407"/>
<dbReference type="GO" id="GO:0022857">
    <property type="term" value="F:transmembrane transporter activity"/>
    <property type="evidence" value="ECO:0007669"/>
    <property type="project" value="InterPro"/>
</dbReference>
<evidence type="ECO:0000256" key="7">
    <source>
        <dbReference type="ARBA" id="ARBA00022692"/>
    </source>
</evidence>
<dbReference type="InterPro" id="IPR003594">
    <property type="entry name" value="HATPase_dom"/>
</dbReference>
<feature type="transmembrane region" description="Helical" evidence="13">
    <location>
        <begin position="81"/>
        <end position="100"/>
    </location>
</feature>
<dbReference type="SUPFAM" id="SSF47384">
    <property type="entry name" value="Homodimeric domain of signal transducing histidine kinase"/>
    <property type="match status" value="1"/>
</dbReference>
<dbReference type="AlphaFoldDB" id="I4AP40"/>
<dbReference type="InterPro" id="IPR050736">
    <property type="entry name" value="Sensor_HK_Regulatory"/>
</dbReference>
<comment type="subcellular location">
    <subcellularLocation>
        <location evidence="2">Membrane</location>
        <topology evidence="2">Multi-pass membrane protein</topology>
    </subcellularLocation>
</comment>
<feature type="transmembrane region" description="Helical" evidence="13">
    <location>
        <begin position="464"/>
        <end position="486"/>
    </location>
</feature>
<feature type="transmembrane region" description="Helical" evidence="13">
    <location>
        <begin position="209"/>
        <end position="236"/>
    </location>
</feature>
<dbReference type="InterPro" id="IPR036097">
    <property type="entry name" value="HisK_dim/P_sf"/>
</dbReference>
<evidence type="ECO:0000256" key="4">
    <source>
        <dbReference type="ARBA" id="ARBA00012438"/>
    </source>
</evidence>
<dbReference type="Pfam" id="PF00512">
    <property type="entry name" value="HisKA"/>
    <property type="match status" value="1"/>
</dbReference>
<dbReference type="Gene3D" id="3.30.565.10">
    <property type="entry name" value="Histidine kinase-like ATPase, C-terminal domain"/>
    <property type="match status" value="1"/>
</dbReference>
<keyword evidence="10" id="KW-0902">Two-component regulatory system</keyword>
<keyword evidence="6" id="KW-0808">Transferase</keyword>
<name>I4AP40_BERLS</name>
<evidence type="ECO:0000256" key="2">
    <source>
        <dbReference type="ARBA" id="ARBA00004141"/>
    </source>
</evidence>
<protein>
    <recommendedName>
        <fullName evidence="4">histidine kinase</fullName>
        <ecNumber evidence="4">2.7.13.3</ecNumber>
    </recommendedName>
</protein>
<evidence type="ECO:0000256" key="6">
    <source>
        <dbReference type="ARBA" id="ARBA00022679"/>
    </source>
</evidence>
<dbReference type="InterPro" id="IPR003661">
    <property type="entry name" value="HisK_dim/P_dom"/>
</dbReference>
<dbReference type="GO" id="GO:0000155">
    <property type="term" value="F:phosphorelay sensor kinase activity"/>
    <property type="evidence" value="ECO:0007669"/>
    <property type="project" value="InterPro"/>
</dbReference>
<feature type="coiled-coil region" evidence="12">
    <location>
        <begin position="674"/>
        <end position="708"/>
    </location>
</feature>
<dbReference type="CDD" id="cd00082">
    <property type="entry name" value="HisKA"/>
    <property type="match status" value="1"/>
</dbReference>
<dbReference type="eggNOG" id="COG2205">
    <property type="taxonomic scope" value="Bacteria"/>
</dbReference>
<dbReference type="Pfam" id="PF00474">
    <property type="entry name" value="SSF"/>
    <property type="match status" value="1"/>
</dbReference>
<keyword evidence="12" id="KW-0175">Coiled coil</keyword>
<feature type="transmembrane region" description="Helical" evidence="13">
    <location>
        <begin position="48"/>
        <end position="69"/>
    </location>
</feature>
<dbReference type="PRINTS" id="PR00344">
    <property type="entry name" value="BCTRLSENSOR"/>
</dbReference>
<dbReference type="InterPro" id="IPR004358">
    <property type="entry name" value="Sig_transdc_His_kin-like_C"/>
</dbReference>
<dbReference type="STRING" id="880071.Fleli_3403"/>
<dbReference type="Gene3D" id="1.10.287.130">
    <property type="match status" value="1"/>
</dbReference>
<sequence length="971" mass="111201">MYSELLLFIISIGYLGVLFGVAYWTEYKIRPFLKKNRSKNKVKNRINNFYKPLIYALSMGVYCTAWTFYGSVGQAATSGLGFLSTYIGPLLTIPLWWFVLRKIIKISKAKGITTLADFISARYGKSIALGRLITVLCVFGVVPYISIQIQAISMSIEVLTTPKNLPEQTTSFSNFWISDTALYATLILGFFTMLFTTRNLQSDNKNRGMIAAIAFESIIKLITFLGVGFFIIYGMFDGMIDIFEKTASNVDLQKLTIIQHKKSSGEWFWYLLLSALAIFLLPRQFQVSVVENEDEKHIIPAMWIFALYLLVINFFVLPIALGGKIWFEGTNFVLNSDMFMLSLPLDSDYPQMALFSYIGGFSASTSMIIVSTAALSTMISNNLLLPNWVSDFDWKNPSFKAIKTIKWFRRLGILLILFLAYLYFKMIGELSSLVSIGMVSFAAIAQLAPAFFGGVFWKRGTKHGAFVGIIIGFFIWAYTLILPFFIQSGYFSSYWVSDSSFLQLLNPHALFGMDYLDSISQSVFWSLFLNSFFYVIVSIMSIQSASERNEAEIFVDIFKYSTRFESAVLWKGKAYFSEVKELLNSFLGKKRTHFLLENYAKTNTEKKEEFKNDPLPHQEKIVLADSRLLTLTERMLSNVVGSVSARILVSSLLHEQETVAMEEVITILKESQDVLSTNRELRQKSNELRRLTEELETSNQKLKEQDRIKDDFVSTVTHELRTPITAIRALSEILYQNPDLEEEERQSFLESVVNECQRLSFLINEILDIESFDNHTKNNTLQLDIREFDLKKSIYQVYKILKPLAEQKNINIEAVCIKNDENIIVEADEKRIEQAIINLVSNAINHMKFNENEIPIDRIDLKANKSEFPLYKIKIETKIEADFWQISIIDNGKGISKENQVSIFEKFHQIRDKNNRKPKGTGLGLSIAKRIIEAHITEKTAKDGTIQKQNGQIWVESKIDRGTTFVMRFAR</sequence>
<evidence type="ECO:0000313" key="15">
    <source>
        <dbReference type="EMBL" id="AFM05725.1"/>
    </source>
</evidence>
<reference evidence="16" key="1">
    <citation type="submission" date="2012-06" db="EMBL/GenBank/DDBJ databases">
        <title>The complete genome of Flexibacter litoralis DSM 6794.</title>
        <authorList>
            <person name="Lucas S."/>
            <person name="Copeland A."/>
            <person name="Lapidus A."/>
            <person name="Glavina del Rio T."/>
            <person name="Dalin E."/>
            <person name="Tice H."/>
            <person name="Bruce D."/>
            <person name="Goodwin L."/>
            <person name="Pitluck S."/>
            <person name="Peters L."/>
            <person name="Ovchinnikova G."/>
            <person name="Lu M."/>
            <person name="Kyrpides N."/>
            <person name="Mavromatis K."/>
            <person name="Ivanova N."/>
            <person name="Brettin T."/>
            <person name="Detter J.C."/>
            <person name="Han C."/>
            <person name="Larimer F."/>
            <person name="Land M."/>
            <person name="Hauser L."/>
            <person name="Markowitz V."/>
            <person name="Cheng J.-F."/>
            <person name="Hugenholtz P."/>
            <person name="Woyke T."/>
            <person name="Wu D."/>
            <person name="Spring S."/>
            <person name="Lang E."/>
            <person name="Kopitz M."/>
            <person name="Brambilla E."/>
            <person name="Klenk H.-P."/>
            <person name="Eisen J.A."/>
        </authorList>
    </citation>
    <scope>NUCLEOTIDE SEQUENCE [LARGE SCALE GENOMIC DNA]</scope>
    <source>
        <strain evidence="16">ATCC 23117 / DSM 6794 / NBRC 15988 / NCIMB 1366 / Sio-4</strain>
    </source>
</reference>
<keyword evidence="5" id="KW-0597">Phosphoprotein</keyword>
<organism evidence="15 16">
    <name type="scientific">Bernardetia litoralis (strain ATCC 23117 / DSM 6794 / NBRC 15988 / NCIMB 1366 / Fx l1 / Sio-4)</name>
    <name type="common">Flexibacter litoralis</name>
    <dbReference type="NCBI Taxonomy" id="880071"/>
    <lineage>
        <taxon>Bacteria</taxon>
        <taxon>Pseudomonadati</taxon>
        <taxon>Bacteroidota</taxon>
        <taxon>Cytophagia</taxon>
        <taxon>Cytophagales</taxon>
        <taxon>Bernardetiaceae</taxon>
        <taxon>Bernardetia</taxon>
    </lineage>
</organism>
<dbReference type="eggNOG" id="COG0591">
    <property type="taxonomic scope" value="Bacteria"/>
</dbReference>
<dbReference type="HOGENOM" id="CLU_000445_22_1_10"/>
<feature type="transmembrane region" description="Helical" evidence="13">
    <location>
        <begin position="297"/>
        <end position="321"/>
    </location>
</feature>
<feature type="transmembrane region" description="Helical" evidence="13">
    <location>
        <begin position="407"/>
        <end position="424"/>
    </location>
</feature>
<dbReference type="CDD" id="cd10322">
    <property type="entry name" value="SLC5sbd"/>
    <property type="match status" value="1"/>
</dbReference>
<feature type="transmembrane region" description="Helical" evidence="13">
    <location>
        <begin position="6"/>
        <end position="27"/>
    </location>
</feature>
<gene>
    <name evidence="15" type="ordered locus">Fleli_3403</name>
</gene>
<keyword evidence="7 13" id="KW-0812">Transmembrane</keyword>
<keyword evidence="16" id="KW-1185">Reference proteome</keyword>
<feature type="transmembrane region" description="Helical" evidence="13">
    <location>
        <begin position="354"/>
        <end position="375"/>
    </location>
</feature>
<evidence type="ECO:0000256" key="11">
    <source>
        <dbReference type="ARBA" id="ARBA00023136"/>
    </source>
</evidence>
<dbReference type="CDD" id="cd00075">
    <property type="entry name" value="HATPase"/>
    <property type="match status" value="1"/>
</dbReference>
<comment type="catalytic activity">
    <reaction evidence="1">
        <text>ATP + protein L-histidine = ADP + protein N-phospho-L-histidine.</text>
        <dbReference type="EC" id="2.7.13.3"/>
    </reaction>
</comment>
<accession>I4AP40</accession>
<dbReference type="FunFam" id="1.10.287.130:FF:000001">
    <property type="entry name" value="Two-component sensor histidine kinase"/>
    <property type="match status" value="1"/>
</dbReference>
<proteinExistence type="inferred from homology"/>
<dbReference type="InterPro" id="IPR001734">
    <property type="entry name" value="Na/solute_symporter"/>
</dbReference>